<keyword evidence="1" id="KW-0862">Zinc</keyword>
<gene>
    <name evidence="3" type="ORF">THAOC_05690</name>
</gene>
<dbReference type="Proteomes" id="UP000266841">
    <property type="component" value="Unassembled WGS sequence"/>
</dbReference>
<dbReference type="PANTHER" id="PTHR14879:SF5">
    <property type="entry name" value="RING-TYPE DOMAIN-CONTAINING PROTEIN"/>
    <property type="match status" value="1"/>
</dbReference>
<evidence type="ECO:0000313" key="3">
    <source>
        <dbReference type="EMBL" id="EJK72744.1"/>
    </source>
</evidence>
<name>K0T6S7_THAOC</name>
<protein>
    <recommendedName>
        <fullName evidence="2">RING-type domain-containing protein</fullName>
    </recommendedName>
</protein>
<keyword evidence="1" id="KW-0479">Metal-binding</keyword>
<evidence type="ECO:0000259" key="2">
    <source>
        <dbReference type="PROSITE" id="PS50089"/>
    </source>
</evidence>
<dbReference type="PANTHER" id="PTHR14879">
    <property type="entry name" value="CASPASE REGULATOR, RING FINGER DOMAIN-CONTAINING"/>
    <property type="match status" value="1"/>
</dbReference>
<organism evidence="3 4">
    <name type="scientific">Thalassiosira oceanica</name>
    <name type="common">Marine diatom</name>
    <dbReference type="NCBI Taxonomy" id="159749"/>
    <lineage>
        <taxon>Eukaryota</taxon>
        <taxon>Sar</taxon>
        <taxon>Stramenopiles</taxon>
        <taxon>Ochrophyta</taxon>
        <taxon>Bacillariophyta</taxon>
        <taxon>Coscinodiscophyceae</taxon>
        <taxon>Thalassiosirophycidae</taxon>
        <taxon>Thalassiosirales</taxon>
        <taxon>Thalassiosiraceae</taxon>
        <taxon>Thalassiosira</taxon>
    </lineage>
</organism>
<sequence length="553" mass="64491">MSSDELDIEWMASGDRSDPTLQLIDDELVPTLTYDGYQEDVKKLEATFFEKGADDYWFVKILFRVQQKQKMHEGDRTHPQLLRLDRLKGILNYAGWEEDYSAAEERHLESGYLLSCNVEDDSFTNACWKLKRRQALSDGDRSDQWLSRLDSLQLSYPGWEDGLQTAMEAYREGHPSSLLDHRIHSLEERQRVYEGDRSSPRLAALDDLKTRLSYPGHEDDVADIEEEHFTNFWFSPNLCNEFSCLLKKVKVKQSEFEGFVDHALYHPVQRQIIEGHWSFHGWEEEVEEVRLSNYPDTLFPSELERFEICQMIHDGDHTRHPALIDLSKLKLSYPGWEQDTKECKIFLCRERYSFNSTYFDNLMAGMRNKQKTYDGHLINQQHKTGGKGLNIGDCTICWEADRTHVFIPCGHVCACLSCSQRVMASEKRCPFCNQLATMAGPGDWIKLYKTETQLSGPWGFCEDHVRAKCKEYAKMIQSLKEDKIVFDWFEELDTLDYGCYIQLPRTSELDFHSQILDQDLSTDGRNSDSIHRGGTKKTMKDRDRNALYFMLPK</sequence>
<dbReference type="Gene3D" id="3.30.40.10">
    <property type="entry name" value="Zinc/RING finger domain, C3HC4 (zinc finger)"/>
    <property type="match status" value="1"/>
</dbReference>
<evidence type="ECO:0000313" key="4">
    <source>
        <dbReference type="Proteomes" id="UP000266841"/>
    </source>
</evidence>
<dbReference type="PROSITE" id="PS50089">
    <property type="entry name" value="ZF_RING_2"/>
    <property type="match status" value="1"/>
</dbReference>
<accession>K0T6S7</accession>
<reference evidence="3 4" key="1">
    <citation type="journal article" date="2012" name="Genome Biol.">
        <title>Genome and low-iron response of an oceanic diatom adapted to chronic iron limitation.</title>
        <authorList>
            <person name="Lommer M."/>
            <person name="Specht M."/>
            <person name="Roy A.S."/>
            <person name="Kraemer L."/>
            <person name="Andreson R."/>
            <person name="Gutowska M.A."/>
            <person name="Wolf J."/>
            <person name="Bergner S.V."/>
            <person name="Schilhabel M.B."/>
            <person name="Klostermeier U.C."/>
            <person name="Beiko R.G."/>
            <person name="Rosenstiel P."/>
            <person name="Hippler M."/>
            <person name="Laroche J."/>
        </authorList>
    </citation>
    <scope>NUCLEOTIDE SEQUENCE [LARGE SCALE GENOMIC DNA]</scope>
    <source>
        <strain evidence="3 4">CCMP1005</strain>
    </source>
</reference>
<dbReference type="SUPFAM" id="SSF57850">
    <property type="entry name" value="RING/U-box"/>
    <property type="match status" value="1"/>
</dbReference>
<dbReference type="AlphaFoldDB" id="K0T6S7"/>
<feature type="non-terminal residue" evidence="3">
    <location>
        <position position="553"/>
    </location>
</feature>
<dbReference type="InterPro" id="IPR013083">
    <property type="entry name" value="Znf_RING/FYVE/PHD"/>
</dbReference>
<keyword evidence="4" id="KW-1185">Reference proteome</keyword>
<keyword evidence="1" id="KW-0863">Zinc-finger</keyword>
<comment type="caution">
    <text evidence="3">The sequence shown here is derived from an EMBL/GenBank/DDBJ whole genome shotgun (WGS) entry which is preliminary data.</text>
</comment>
<evidence type="ECO:0000256" key="1">
    <source>
        <dbReference type="PROSITE-ProRule" id="PRU00175"/>
    </source>
</evidence>
<proteinExistence type="predicted"/>
<dbReference type="InterPro" id="IPR001841">
    <property type="entry name" value="Znf_RING"/>
</dbReference>
<dbReference type="OrthoDB" id="1711136at2759"/>
<feature type="domain" description="RING-type" evidence="2">
    <location>
        <begin position="394"/>
        <end position="433"/>
    </location>
</feature>
<dbReference type="Pfam" id="PF13920">
    <property type="entry name" value="zf-C3HC4_3"/>
    <property type="match status" value="1"/>
</dbReference>
<dbReference type="EMBL" id="AGNL01005373">
    <property type="protein sequence ID" value="EJK72744.1"/>
    <property type="molecule type" value="Genomic_DNA"/>
</dbReference>
<dbReference type="eggNOG" id="ENOG502SF02">
    <property type="taxonomic scope" value="Eukaryota"/>
</dbReference>
<dbReference type="GO" id="GO:0008270">
    <property type="term" value="F:zinc ion binding"/>
    <property type="evidence" value="ECO:0007669"/>
    <property type="project" value="UniProtKB-KW"/>
</dbReference>
<dbReference type="InterPro" id="IPR051728">
    <property type="entry name" value="RING-FYVE_E3_ubiquitin-ligase"/>
</dbReference>